<evidence type="ECO:0000313" key="3">
    <source>
        <dbReference type="Proteomes" id="UP000274922"/>
    </source>
</evidence>
<dbReference type="EMBL" id="ML014193">
    <property type="protein sequence ID" value="RKP00919.1"/>
    <property type="molecule type" value="Genomic_DNA"/>
</dbReference>
<feature type="region of interest" description="Disordered" evidence="1">
    <location>
        <begin position="1"/>
        <end position="58"/>
    </location>
</feature>
<evidence type="ECO:0000313" key="2">
    <source>
        <dbReference type="EMBL" id="RKP00919.1"/>
    </source>
</evidence>
<keyword evidence="3" id="KW-1185">Reference proteome</keyword>
<protein>
    <submittedName>
        <fullName evidence="2">Uncharacterized protein</fullName>
    </submittedName>
</protein>
<gene>
    <name evidence="2" type="ORF">CXG81DRAFT_26408</name>
</gene>
<organism evidence="2 3">
    <name type="scientific">Caulochytrium protostelioides</name>
    <dbReference type="NCBI Taxonomy" id="1555241"/>
    <lineage>
        <taxon>Eukaryota</taxon>
        <taxon>Fungi</taxon>
        <taxon>Fungi incertae sedis</taxon>
        <taxon>Chytridiomycota</taxon>
        <taxon>Chytridiomycota incertae sedis</taxon>
        <taxon>Chytridiomycetes</taxon>
        <taxon>Caulochytriales</taxon>
        <taxon>Caulochytriaceae</taxon>
        <taxon>Caulochytrium</taxon>
    </lineage>
</organism>
<feature type="compositionally biased region" description="Low complexity" evidence="1">
    <location>
        <begin position="110"/>
        <end position="119"/>
    </location>
</feature>
<proteinExistence type="predicted"/>
<name>A0A4V1IUK9_9FUNG</name>
<reference evidence="3" key="1">
    <citation type="journal article" date="2018" name="Nat. Microbiol.">
        <title>Leveraging single-cell genomics to expand the fungal tree of life.</title>
        <authorList>
            <person name="Ahrendt S.R."/>
            <person name="Quandt C.A."/>
            <person name="Ciobanu D."/>
            <person name="Clum A."/>
            <person name="Salamov A."/>
            <person name="Andreopoulos B."/>
            <person name="Cheng J.F."/>
            <person name="Woyke T."/>
            <person name="Pelin A."/>
            <person name="Henrissat B."/>
            <person name="Reynolds N.K."/>
            <person name="Benny G.L."/>
            <person name="Smith M.E."/>
            <person name="James T.Y."/>
            <person name="Grigoriev I.V."/>
        </authorList>
    </citation>
    <scope>NUCLEOTIDE SEQUENCE [LARGE SCALE GENOMIC DNA]</scope>
    <source>
        <strain evidence="3">ATCC 52028</strain>
    </source>
</reference>
<sequence length="200" mass="20464">MSTPNLFIPHPARGSSYSGTITRPNAAFEDGDVREPRTAAAAAAVSRGGELDPYLAATAPPPLASRVRSLRARPAGAPGSAIGSPFGSQLSLTPLSASSSVASSLASLAASSRPSASDLTPEPTRVADAAAGSLRSSTASLSSAVSLASLSGGVPELGAERLAKIQRVREKKRGMEARVAEMDAFEIFRTMGQRGFELLE</sequence>
<evidence type="ECO:0000256" key="1">
    <source>
        <dbReference type="SAM" id="MobiDB-lite"/>
    </source>
</evidence>
<dbReference type="Proteomes" id="UP000274922">
    <property type="component" value="Unassembled WGS sequence"/>
</dbReference>
<accession>A0A4V1IUK9</accession>
<feature type="region of interest" description="Disordered" evidence="1">
    <location>
        <begin position="110"/>
        <end position="133"/>
    </location>
</feature>
<dbReference type="AlphaFoldDB" id="A0A4V1IUK9"/>